<gene>
    <name evidence="1" type="ORF">SFRICE_038767</name>
</gene>
<protein>
    <submittedName>
        <fullName evidence="1">SFRICE_038767</fullName>
    </submittedName>
</protein>
<dbReference type="EMBL" id="ODYU01012714">
    <property type="protein sequence ID" value="SOQ59159.1"/>
    <property type="molecule type" value="Genomic_DNA"/>
</dbReference>
<accession>A0A2H1X1G2</accession>
<sequence length="131" mass="14807">MPSSGIVPGTCCTAASQSINARTKLSHLQYQRYYNTRVPYIYLTAYTLSSDSALLLKILKAEKNPAVLRPTRESNPRPLDRQLHLQPLGQRDFRYIWTERLNSSSIAVEMQSVCLEPKCSSTSRKKTVTIS</sequence>
<dbReference type="AlphaFoldDB" id="A0A2H1X1G2"/>
<organism evidence="1">
    <name type="scientific">Spodoptera frugiperda</name>
    <name type="common">Fall armyworm</name>
    <dbReference type="NCBI Taxonomy" id="7108"/>
    <lineage>
        <taxon>Eukaryota</taxon>
        <taxon>Metazoa</taxon>
        <taxon>Ecdysozoa</taxon>
        <taxon>Arthropoda</taxon>
        <taxon>Hexapoda</taxon>
        <taxon>Insecta</taxon>
        <taxon>Pterygota</taxon>
        <taxon>Neoptera</taxon>
        <taxon>Endopterygota</taxon>
        <taxon>Lepidoptera</taxon>
        <taxon>Glossata</taxon>
        <taxon>Ditrysia</taxon>
        <taxon>Noctuoidea</taxon>
        <taxon>Noctuidae</taxon>
        <taxon>Amphipyrinae</taxon>
        <taxon>Spodoptera</taxon>
    </lineage>
</organism>
<reference evidence="1" key="1">
    <citation type="submission" date="2016-07" db="EMBL/GenBank/DDBJ databases">
        <authorList>
            <person name="Bretaudeau A."/>
        </authorList>
    </citation>
    <scope>NUCLEOTIDE SEQUENCE</scope>
    <source>
        <strain evidence="1">Rice</strain>
        <tissue evidence="1">Whole body</tissue>
    </source>
</reference>
<proteinExistence type="predicted"/>
<evidence type="ECO:0000313" key="1">
    <source>
        <dbReference type="EMBL" id="SOQ59159.1"/>
    </source>
</evidence>
<name>A0A2H1X1G2_SPOFR</name>